<evidence type="ECO:0000313" key="2">
    <source>
        <dbReference type="Proteomes" id="UP000026915"/>
    </source>
</evidence>
<dbReference type="Proteomes" id="UP000026915">
    <property type="component" value="Chromosome 5"/>
</dbReference>
<dbReference type="Gramene" id="EOY11558">
    <property type="protein sequence ID" value="EOY11558"/>
    <property type="gene ID" value="TCM_026696"/>
</dbReference>
<proteinExistence type="predicted"/>
<dbReference type="EMBL" id="CM001883">
    <property type="protein sequence ID" value="EOY11558.1"/>
    <property type="molecule type" value="Genomic_DNA"/>
</dbReference>
<sequence length="107" mass="12172">MEVTETQANKTLSFVSQFYNNETDFRTKSGIRSCMHNYGDSVTIINITGLPSFDRKNYRDAYDSIGYTREGAAECNDTGVAMFFDRNNEVIMFTTIVLDLLNNLITN</sequence>
<evidence type="ECO:0000313" key="1">
    <source>
        <dbReference type="EMBL" id="EOY11558.1"/>
    </source>
</evidence>
<dbReference type="InParanoid" id="A0A061F3R9"/>
<dbReference type="SUPFAM" id="SSF101148">
    <property type="entry name" value="Plant invertase/pectin methylesterase inhibitor"/>
    <property type="match status" value="1"/>
</dbReference>
<protein>
    <submittedName>
        <fullName evidence="1">Uncharacterized protein</fullName>
    </submittedName>
</protein>
<dbReference type="AlphaFoldDB" id="A0A061F3R9"/>
<gene>
    <name evidence="1" type="ORF">TCM_026696</name>
</gene>
<reference evidence="1 2" key="1">
    <citation type="journal article" date="2013" name="Genome Biol.">
        <title>The genome sequence of the most widely cultivated cacao type and its use to identify candidate genes regulating pod color.</title>
        <authorList>
            <person name="Motamayor J.C."/>
            <person name="Mockaitis K."/>
            <person name="Schmutz J."/>
            <person name="Haiminen N."/>
            <person name="Iii D.L."/>
            <person name="Cornejo O."/>
            <person name="Findley S.D."/>
            <person name="Zheng P."/>
            <person name="Utro F."/>
            <person name="Royaert S."/>
            <person name="Saski C."/>
            <person name="Jenkins J."/>
            <person name="Podicheti R."/>
            <person name="Zhao M."/>
            <person name="Scheffler B.E."/>
            <person name="Stack J.C."/>
            <person name="Feltus F.A."/>
            <person name="Mustiga G.M."/>
            <person name="Amores F."/>
            <person name="Phillips W."/>
            <person name="Marelli J.P."/>
            <person name="May G.D."/>
            <person name="Shapiro H."/>
            <person name="Ma J."/>
            <person name="Bustamante C.D."/>
            <person name="Schnell R.J."/>
            <person name="Main D."/>
            <person name="Gilbert D."/>
            <person name="Parida L."/>
            <person name="Kuhn D.N."/>
        </authorList>
    </citation>
    <scope>NUCLEOTIDE SEQUENCE [LARGE SCALE GENOMIC DNA]</scope>
    <source>
        <strain evidence="2">cv. Matina 1-6</strain>
    </source>
</reference>
<dbReference type="HOGENOM" id="CLU_2214774_0_0_1"/>
<keyword evidence="2" id="KW-1185">Reference proteome</keyword>
<dbReference type="Gene3D" id="1.20.140.40">
    <property type="entry name" value="Invertase/pectin methylesterase inhibitor family protein"/>
    <property type="match status" value="1"/>
</dbReference>
<name>A0A061F3R9_THECC</name>
<dbReference type="InterPro" id="IPR035513">
    <property type="entry name" value="Invertase/methylesterase_inhib"/>
</dbReference>
<accession>A0A061F3R9</accession>
<organism evidence="1 2">
    <name type="scientific">Theobroma cacao</name>
    <name type="common">Cacao</name>
    <name type="synonym">Cocoa</name>
    <dbReference type="NCBI Taxonomy" id="3641"/>
    <lineage>
        <taxon>Eukaryota</taxon>
        <taxon>Viridiplantae</taxon>
        <taxon>Streptophyta</taxon>
        <taxon>Embryophyta</taxon>
        <taxon>Tracheophyta</taxon>
        <taxon>Spermatophyta</taxon>
        <taxon>Magnoliopsida</taxon>
        <taxon>eudicotyledons</taxon>
        <taxon>Gunneridae</taxon>
        <taxon>Pentapetalae</taxon>
        <taxon>rosids</taxon>
        <taxon>malvids</taxon>
        <taxon>Malvales</taxon>
        <taxon>Malvaceae</taxon>
        <taxon>Byttnerioideae</taxon>
        <taxon>Theobroma</taxon>
    </lineage>
</organism>